<dbReference type="EMBL" id="JBHSKJ010000022">
    <property type="protein sequence ID" value="MFC5149024.1"/>
    <property type="molecule type" value="Genomic_DNA"/>
</dbReference>
<evidence type="ECO:0000313" key="2">
    <source>
        <dbReference type="Proteomes" id="UP001596222"/>
    </source>
</evidence>
<name>A0ABW0ABH1_9ACTN</name>
<gene>
    <name evidence="1" type="ORF">ACFPP6_30600</name>
</gene>
<comment type="caution">
    <text evidence="1">The sequence shown here is derived from an EMBL/GenBank/DDBJ whole genome shotgun (WGS) entry which is preliminary data.</text>
</comment>
<accession>A0ABW0ABH1</accession>
<organism evidence="1 2">
    <name type="scientific">Streptomyces aureoversilis</name>
    <dbReference type="NCBI Taxonomy" id="67277"/>
    <lineage>
        <taxon>Bacteria</taxon>
        <taxon>Bacillati</taxon>
        <taxon>Actinomycetota</taxon>
        <taxon>Actinomycetes</taxon>
        <taxon>Kitasatosporales</taxon>
        <taxon>Streptomycetaceae</taxon>
        <taxon>Streptomyces</taxon>
    </lineage>
</organism>
<evidence type="ECO:0000313" key="1">
    <source>
        <dbReference type="EMBL" id="MFC5149024.1"/>
    </source>
</evidence>
<dbReference type="Proteomes" id="UP001596222">
    <property type="component" value="Unassembled WGS sequence"/>
</dbReference>
<protein>
    <submittedName>
        <fullName evidence="1">Uncharacterized protein</fullName>
    </submittedName>
</protein>
<dbReference type="RefSeq" id="WP_382049337.1">
    <property type="nucleotide sequence ID" value="NZ_JBHSKJ010000022.1"/>
</dbReference>
<reference evidence="2" key="1">
    <citation type="journal article" date="2019" name="Int. J. Syst. Evol. Microbiol.">
        <title>The Global Catalogue of Microorganisms (GCM) 10K type strain sequencing project: providing services to taxonomists for standard genome sequencing and annotation.</title>
        <authorList>
            <consortium name="The Broad Institute Genomics Platform"/>
            <consortium name="The Broad Institute Genome Sequencing Center for Infectious Disease"/>
            <person name="Wu L."/>
            <person name="Ma J."/>
        </authorList>
    </citation>
    <scope>NUCLEOTIDE SEQUENCE [LARGE SCALE GENOMIC DNA]</scope>
    <source>
        <strain evidence="2">CGMCC 4.1641</strain>
    </source>
</reference>
<sequence>MSKQQEPAVSVVPSVPLCAECAGPLSFDVSGSRFVCGNGQCAALGMDLPVWRVLKRAGLAVSAVVGLPRPVYRGMPVPWIAPVASDGRVWFRALDGERLARAQNEWLCQLCGEALPRRAWVFVTPGGLVLQAALHEGCKDIASGFCPHLSGPVTRAVPRPVTREEISADGRPLPVAGRSDPDFPQQWRIL</sequence>
<proteinExistence type="predicted"/>
<keyword evidence="2" id="KW-1185">Reference proteome</keyword>